<proteinExistence type="predicted"/>
<evidence type="ECO:0000313" key="2">
    <source>
        <dbReference type="Proteomes" id="UP000272908"/>
    </source>
</evidence>
<evidence type="ECO:0000313" key="1">
    <source>
        <dbReference type="EMBL" id="SUZ33711.1"/>
    </source>
</evidence>
<protein>
    <submittedName>
        <fullName evidence="1">Uncharacterized protein</fullName>
    </submittedName>
</protein>
<gene>
    <name evidence="1" type="ORF">ROE7235_03484</name>
</gene>
<organism evidence="1 2">
    <name type="scientific">Roseinatronobacter ekhonensis</name>
    <dbReference type="NCBI Taxonomy" id="254356"/>
    <lineage>
        <taxon>Bacteria</taxon>
        <taxon>Pseudomonadati</taxon>
        <taxon>Pseudomonadota</taxon>
        <taxon>Alphaproteobacteria</taxon>
        <taxon>Rhodobacterales</taxon>
        <taxon>Paracoccaceae</taxon>
        <taxon>Roseinatronobacter</taxon>
    </lineage>
</organism>
<dbReference type="Proteomes" id="UP000272908">
    <property type="component" value="Unassembled WGS sequence"/>
</dbReference>
<name>A0A3B0MCX3_9RHOB</name>
<dbReference type="EMBL" id="UIHC01000067">
    <property type="protein sequence ID" value="SUZ33711.1"/>
    <property type="molecule type" value="Genomic_DNA"/>
</dbReference>
<reference evidence="2" key="1">
    <citation type="submission" date="2018-08" db="EMBL/GenBank/DDBJ databases">
        <authorList>
            <person name="Rodrigo-Torres L."/>
            <person name="Arahal R. D."/>
            <person name="Lucena T."/>
        </authorList>
    </citation>
    <scope>NUCLEOTIDE SEQUENCE [LARGE SCALE GENOMIC DNA]</scope>
    <source>
        <strain evidence="2">CECT 7235</strain>
    </source>
</reference>
<sequence>MISFRKGIKNEFAKLPPETEDDERANIIRGRLAEVFGSPQLREAKCNTVDQLQLVNALSPVENL</sequence>
<accession>A0A3B0MCX3</accession>
<dbReference type="AlphaFoldDB" id="A0A3B0MCX3"/>
<keyword evidence="2" id="KW-1185">Reference proteome</keyword>